<accession>A0ABW4SQH3</accession>
<evidence type="ECO:0000313" key="2">
    <source>
        <dbReference type="Proteomes" id="UP001597368"/>
    </source>
</evidence>
<reference evidence="2" key="1">
    <citation type="journal article" date="2019" name="Int. J. Syst. Evol. Microbiol.">
        <title>The Global Catalogue of Microorganisms (GCM) 10K type strain sequencing project: providing services to taxonomists for standard genome sequencing and annotation.</title>
        <authorList>
            <consortium name="The Broad Institute Genomics Platform"/>
            <consortium name="The Broad Institute Genome Sequencing Center for Infectious Disease"/>
            <person name="Wu L."/>
            <person name="Ma J."/>
        </authorList>
    </citation>
    <scope>NUCLEOTIDE SEQUENCE [LARGE SCALE GENOMIC DNA]</scope>
    <source>
        <strain evidence="2">ICMP 6774ER</strain>
    </source>
</reference>
<dbReference type="Proteomes" id="UP001597368">
    <property type="component" value="Unassembled WGS sequence"/>
</dbReference>
<protein>
    <recommendedName>
        <fullName evidence="3">Secreted protein</fullName>
    </recommendedName>
</protein>
<evidence type="ECO:0000313" key="1">
    <source>
        <dbReference type="EMBL" id="MFD1931189.1"/>
    </source>
</evidence>
<sequence>MTPKKLMLLLWPGEMWIAALIIAAISVKEGRDAWQAKGCCATPAAAAGPSADTEADTCDCRPGCDCCN</sequence>
<dbReference type="RefSeq" id="WP_379570313.1">
    <property type="nucleotide sequence ID" value="NZ_JBHUFV010000011.1"/>
</dbReference>
<gene>
    <name evidence="1" type="ORF">ACFSKW_06835</name>
</gene>
<comment type="caution">
    <text evidence="1">The sequence shown here is derived from an EMBL/GenBank/DDBJ whole genome shotgun (WGS) entry which is preliminary data.</text>
</comment>
<proteinExistence type="predicted"/>
<organism evidence="1 2">
    <name type="scientific">Nonomuraea mangrovi</name>
    <dbReference type="NCBI Taxonomy" id="2316207"/>
    <lineage>
        <taxon>Bacteria</taxon>
        <taxon>Bacillati</taxon>
        <taxon>Actinomycetota</taxon>
        <taxon>Actinomycetes</taxon>
        <taxon>Streptosporangiales</taxon>
        <taxon>Streptosporangiaceae</taxon>
        <taxon>Nonomuraea</taxon>
    </lineage>
</organism>
<name>A0ABW4SQH3_9ACTN</name>
<evidence type="ECO:0008006" key="3">
    <source>
        <dbReference type="Google" id="ProtNLM"/>
    </source>
</evidence>
<keyword evidence="2" id="KW-1185">Reference proteome</keyword>
<dbReference type="EMBL" id="JBHUFV010000011">
    <property type="protein sequence ID" value="MFD1931189.1"/>
    <property type="molecule type" value="Genomic_DNA"/>
</dbReference>